<dbReference type="PANTHER" id="PTHR22893">
    <property type="entry name" value="NADH OXIDOREDUCTASE-RELATED"/>
    <property type="match status" value="1"/>
</dbReference>
<dbReference type="InterPro" id="IPR045247">
    <property type="entry name" value="Oye-like"/>
</dbReference>
<feature type="domain" description="NADH:flavin oxidoreductase/NADH oxidase N-terminal" evidence="1">
    <location>
        <begin position="8"/>
        <end position="165"/>
    </location>
</feature>
<keyword evidence="3" id="KW-1185">Reference proteome</keyword>
<dbReference type="GO" id="GO:0010181">
    <property type="term" value="F:FMN binding"/>
    <property type="evidence" value="ECO:0007669"/>
    <property type="project" value="InterPro"/>
</dbReference>
<dbReference type="EMBL" id="JARJLG010000084">
    <property type="protein sequence ID" value="KAJ7749822.1"/>
    <property type="molecule type" value="Genomic_DNA"/>
</dbReference>
<evidence type="ECO:0000313" key="3">
    <source>
        <dbReference type="Proteomes" id="UP001215280"/>
    </source>
</evidence>
<proteinExistence type="predicted"/>
<gene>
    <name evidence="2" type="ORF">DFH07DRAFT_869171</name>
</gene>
<evidence type="ECO:0000313" key="2">
    <source>
        <dbReference type="EMBL" id="KAJ7749822.1"/>
    </source>
</evidence>
<dbReference type="AlphaFoldDB" id="A0AAD7N895"/>
<dbReference type="Proteomes" id="UP001215280">
    <property type="component" value="Unassembled WGS sequence"/>
</dbReference>
<organism evidence="2 3">
    <name type="scientific">Mycena maculata</name>
    <dbReference type="NCBI Taxonomy" id="230809"/>
    <lineage>
        <taxon>Eukaryota</taxon>
        <taxon>Fungi</taxon>
        <taxon>Dikarya</taxon>
        <taxon>Basidiomycota</taxon>
        <taxon>Agaricomycotina</taxon>
        <taxon>Agaricomycetes</taxon>
        <taxon>Agaricomycetidae</taxon>
        <taxon>Agaricales</taxon>
        <taxon>Marasmiineae</taxon>
        <taxon>Mycenaceae</taxon>
        <taxon>Mycena</taxon>
    </lineage>
</organism>
<dbReference type="Gene3D" id="3.20.20.70">
    <property type="entry name" value="Aldolase class I"/>
    <property type="match status" value="1"/>
</dbReference>
<name>A0AAD7N895_9AGAR</name>
<dbReference type="InterPro" id="IPR013785">
    <property type="entry name" value="Aldolase_TIM"/>
</dbReference>
<comment type="caution">
    <text evidence="2">The sequence shown here is derived from an EMBL/GenBank/DDBJ whole genome shotgun (WGS) entry which is preliminary data.</text>
</comment>
<sequence length="378" mass="41379">MAPTVPILFQPANVGSLQLKHRVVLAPLTRFRSSDPGHVPILPMMKEYYSQRASTPGTLLIAEATFIAARAGGYAHVPGIWSEEQISAWKEITDSALGRAANPKQLRKEDASFPYVSASDVKMESAKETPRAMTGPEIQEYAGLYVQAAKNALRAGFDGVEIHGSSPTPRSCTGSTESIFPAANGYLIDQFIQDVSNKRTDEYGGSIENRARFALQVVDAVTEAIGADRTGIRLSPWSTFQDMGMRDPKPTFAYLVSQIKALHPDFAYIHLVEPRISGGNDDNTGDDRDASNNFLRVLWAPKTLISAGGYSRETALQRAEKDGDIIAFGRQFLANPDLPVRLMKGIPTNEPDRKTFYLPASAKGYTDYPFAREFAAKA</sequence>
<reference evidence="2" key="1">
    <citation type="submission" date="2023-03" db="EMBL/GenBank/DDBJ databases">
        <title>Massive genome expansion in bonnet fungi (Mycena s.s.) driven by repeated elements and novel gene families across ecological guilds.</title>
        <authorList>
            <consortium name="Lawrence Berkeley National Laboratory"/>
            <person name="Harder C.B."/>
            <person name="Miyauchi S."/>
            <person name="Viragh M."/>
            <person name="Kuo A."/>
            <person name="Thoen E."/>
            <person name="Andreopoulos B."/>
            <person name="Lu D."/>
            <person name="Skrede I."/>
            <person name="Drula E."/>
            <person name="Henrissat B."/>
            <person name="Morin E."/>
            <person name="Kohler A."/>
            <person name="Barry K."/>
            <person name="LaButti K."/>
            <person name="Morin E."/>
            <person name="Salamov A."/>
            <person name="Lipzen A."/>
            <person name="Mereny Z."/>
            <person name="Hegedus B."/>
            <person name="Baldrian P."/>
            <person name="Stursova M."/>
            <person name="Weitz H."/>
            <person name="Taylor A."/>
            <person name="Grigoriev I.V."/>
            <person name="Nagy L.G."/>
            <person name="Martin F."/>
            <person name="Kauserud H."/>
        </authorList>
    </citation>
    <scope>NUCLEOTIDE SEQUENCE</scope>
    <source>
        <strain evidence="2">CBHHK188m</strain>
    </source>
</reference>
<accession>A0AAD7N895</accession>
<feature type="domain" description="NADH:flavin oxidoreductase/NADH oxidase N-terminal" evidence="1">
    <location>
        <begin position="182"/>
        <end position="349"/>
    </location>
</feature>
<dbReference type="InterPro" id="IPR001155">
    <property type="entry name" value="OxRdtase_FMN_N"/>
</dbReference>
<dbReference type="SUPFAM" id="SSF51395">
    <property type="entry name" value="FMN-linked oxidoreductases"/>
    <property type="match status" value="1"/>
</dbReference>
<evidence type="ECO:0000259" key="1">
    <source>
        <dbReference type="Pfam" id="PF00724"/>
    </source>
</evidence>
<protein>
    <recommendedName>
        <fullName evidence="1">NADH:flavin oxidoreductase/NADH oxidase N-terminal domain-containing protein</fullName>
    </recommendedName>
</protein>
<dbReference type="PANTHER" id="PTHR22893:SF91">
    <property type="entry name" value="NADPH DEHYDROGENASE 2-RELATED"/>
    <property type="match status" value="1"/>
</dbReference>
<dbReference type="Pfam" id="PF00724">
    <property type="entry name" value="Oxidored_FMN"/>
    <property type="match status" value="2"/>
</dbReference>
<dbReference type="GO" id="GO:0003959">
    <property type="term" value="F:NADPH dehydrogenase activity"/>
    <property type="evidence" value="ECO:0007669"/>
    <property type="project" value="TreeGrafter"/>
</dbReference>
<dbReference type="CDD" id="cd02933">
    <property type="entry name" value="OYE_like_FMN"/>
    <property type="match status" value="1"/>
</dbReference>